<dbReference type="GO" id="GO:0008270">
    <property type="term" value="F:zinc ion binding"/>
    <property type="evidence" value="ECO:0007669"/>
    <property type="project" value="InterPro"/>
</dbReference>
<dbReference type="InterPro" id="IPR001138">
    <property type="entry name" value="Zn2Cys6_DnaBD"/>
</dbReference>
<dbReference type="InterPro" id="IPR007219">
    <property type="entry name" value="XnlR_reg_dom"/>
</dbReference>
<organism evidence="7 8">
    <name type="scientific">Cylindrobasidium torrendii FP15055 ss-10</name>
    <dbReference type="NCBI Taxonomy" id="1314674"/>
    <lineage>
        <taxon>Eukaryota</taxon>
        <taxon>Fungi</taxon>
        <taxon>Dikarya</taxon>
        <taxon>Basidiomycota</taxon>
        <taxon>Agaricomycotina</taxon>
        <taxon>Agaricomycetes</taxon>
        <taxon>Agaricomycetidae</taxon>
        <taxon>Agaricales</taxon>
        <taxon>Marasmiineae</taxon>
        <taxon>Physalacriaceae</taxon>
        <taxon>Cylindrobasidium</taxon>
    </lineage>
</organism>
<dbReference type="SMART" id="SM00066">
    <property type="entry name" value="GAL4"/>
    <property type="match status" value="1"/>
</dbReference>
<evidence type="ECO:0000256" key="2">
    <source>
        <dbReference type="ARBA" id="ARBA00022723"/>
    </source>
</evidence>
<dbReference type="InterPro" id="IPR036864">
    <property type="entry name" value="Zn2-C6_fun-type_DNA-bd_sf"/>
</dbReference>
<dbReference type="GO" id="GO:0003677">
    <property type="term" value="F:DNA binding"/>
    <property type="evidence" value="ECO:0007669"/>
    <property type="project" value="InterPro"/>
</dbReference>
<gene>
    <name evidence="7" type="ORF">CYLTODRAFT_401701</name>
</gene>
<dbReference type="OrthoDB" id="424974at2759"/>
<dbReference type="CDD" id="cd00067">
    <property type="entry name" value="GAL4"/>
    <property type="match status" value="1"/>
</dbReference>
<dbReference type="Gene3D" id="4.10.240.10">
    <property type="entry name" value="Zn(2)-C6 fungal-type DNA-binding domain"/>
    <property type="match status" value="1"/>
</dbReference>
<dbReference type="SUPFAM" id="SSF57701">
    <property type="entry name" value="Zn2/Cys6 DNA-binding domain"/>
    <property type="match status" value="1"/>
</dbReference>
<keyword evidence="8" id="KW-1185">Reference proteome</keyword>
<dbReference type="PROSITE" id="PS51379">
    <property type="entry name" value="4FE4S_FER_2"/>
    <property type="match status" value="1"/>
</dbReference>
<evidence type="ECO:0000259" key="6">
    <source>
        <dbReference type="PROSITE" id="PS51379"/>
    </source>
</evidence>
<feature type="region of interest" description="Disordered" evidence="4">
    <location>
        <begin position="267"/>
        <end position="291"/>
    </location>
</feature>
<feature type="domain" description="4Fe-4S ferredoxin-type" evidence="6">
    <location>
        <begin position="181"/>
        <end position="213"/>
    </location>
</feature>
<dbReference type="EMBL" id="KN880630">
    <property type="protein sequence ID" value="KIY64549.1"/>
    <property type="molecule type" value="Genomic_DNA"/>
</dbReference>
<reference evidence="7 8" key="1">
    <citation type="journal article" date="2015" name="Fungal Genet. Biol.">
        <title>Evolution of novel wood decay mechanisms in Agaricales revealed by the genome sequences of Fistulina hepatica and Cylindrobasidium torrendii.</title>
        <authorList>
            <person name="Floudas D."/>
            <person name="Held B.W."/>
            <person name="Riley R."/>
            <person name="Nagy L.G."/>
            <person name="Koehler G."/>
            <person name="Ransdell A.S."/>
            <person name="Younus H."/>
            <person name="Chow J."/>
            <person name="Chiniquy J."/>
            <person name="Lipzen A."/>
            <person name="Tritt A."/>
            <person name="Sun H."/>
            <person name="Haridas S."/>
            <person name="LaButti K."/>
            <person name="Ohm R.A."/>
            <person name="Kues U."/>
            <person name="Blanchette R.A."/>
            <person name="Grigoriev I.V."/>
            <person name="Minto R.E."/>
            <person name="Hibbett D.S."/>
        </authorList>
    </citation>
    <scope>NUCLEOTIDE SEQUENCE [LARGE SCALE GENOMIC DNA]</scope>
    <source>
        <strain evidence="7 8">FP15055 ss-10</strain>
    </source>
</reference>
<keyword evidence="2" id="KW-0479">Metal-binding</keyword>
<evidence type="ECO:0000256" key="3">
    <source>
        <dbReference type="ARBA" id="ARBA00023242"/>
    </source>
</evidence>
<accession>A0A0D7B300</accession>
<dbReference type="InterPro" id="IPR050613">
    <property type="entry name" value="Sec_Metabolite_Reg"/>
</dbReference>
<evidence type="ECO:0000313" key="7">
    <source>
        <dbReference type="EMBL" id="KIY64549.1"/>
    </source>
</evidence>
<evidence type="ECO:0000256" key="4">
    <source>
        <dbReference type="SAM" id="MobiDB-lite"/>
    </source>
</evidence>
<dbReference type="GO" id="GO:0005634">
    <property type="term" value="C:nucleus"/>
    <property type="evidence" value="ECO:0007669"/>
    <property type="project" value="UniProtKB-SubCell"/>
</dbReference>
<dbReference type="InterPro" id="IPR017896">
    <property type="entry name" value="4Fe4S_Fe-S-bd"/>
</dbReference>
<dbReference type="Pfam" id="PF00172">
    <property type="entry name" value="Zn_clus"/>
    <property type="match status" value="1"/>
</dbReference>
<evidence type="ECO:0000259" key="5">
    <source>
        <dbReference type="PROSITE" id="PS50048"/>
    </source>
</evidence>
<dbReference type="PANTHER" id="PTHR31001:SF56">
    <property type="entry name" value="ZN(2)-C6 FUNGAL-TYPE DOMAIN-CONTAINING PROTEIN"/>
    <property type="match status" value="1"/>
</dbReference>
<protein>
    <recommendedName>
        <fullName evidence="9">Zn(2)-C6 fungal-type domain-containing protein</fullName>
    </recommendedName>
</protein>
<dbReference type="AlphaFoldDB" id="A0A0D7B300"/>
<feature type="domain" description="Zn(2)-C6 fungal-type" evidence="5">
    <location>
        <begin position="174"/>
        <end position="203"/>
    </location>
</feature>
<dbReference type="Proteomes" id="UP000054007">
    <property type="component" value="Unassembled WGS sequence"/>
</dbReference>
<feature type="compositionally biased region" description="Basic and acidic residues" evidence="4">
    <location>
        <begin position="267"/>
        <end position="280"/>
    </location>
</feature>
<dbReference type="PROSITE" id="PS00463">
    <property type="entry name" value="ZN2_CY6_FUNGAL_1"/>
    <property type="match status" value="1"/>
</dbReference>
<dbReference type="CDD" id="cd12148">
    <property type="entry name" value="fungal_TF_MHR"/>
    <property type="match status" value="1"/>
</dbReference>
<evidence type="ECO:0000256" key="1">
    <source>
        <dbReference type="ARBA" id="ARBA00004123"/>
    </source>
</evidence>
<name>A0A0D7B300_9AGAR</name>
<dbReference type="GO" id="GO:0000981">
    <property type="term" value="F:DNA-binding transcription factor activity, RNA polymerase II-specific"/>
    <property type="evidence" value="ECO:0007669"/>
    <property type="project" value="InterPro"/>
</dbReference>
<evidence type="ECO:0000313" key="8">
    <source>
        <dbReference type="Proteomes" id="UP000054007"/>
    </source>
</evidence>
<keyword evidence="3" id="KW-0539">Nucleus</keyword>
<proteinExistence type="predicted"/>
<dbReference type="GO" id="GO:0006351">
    <property type="term" value="P:DNA-templated transcription"/>
    <property type="evidence" value="ECO:0007669"/>
    <property type="project" value="InterPro"/>
</dbReference>
<evidence type="ECO:0008006" key="9">
    <source>
        <dbReference type="Google" id="ProtNLM"/>
    </source>
</evidence>
<feature type="compositionally biased region" description="Low complexity" evidence="4">
    <location>
        <begin position="839"/>
        <end position="860"/>
    </location>
</feature>
<feature type="region of interest" description="Disordered" evidence="4">
    <location>
        <begin position="839"/>
        <end position="861"/>
    </location>
</feature>
<dbReference type="SMART" id="SM00906">
    <property type="entry name" value="Fungal_trans"/>
    <property type="match status" value="1"/>
</dbReference>
<dbReference type="Pfam" id="PF04082">
    <property type="entry name" value="Fungal_trans"/>
    <property type="match status" value="1"/>
</dbReference>
<comment type="subcellular location">
    <subcellularLocation>
        <location evidence="1">Nucleus</location>
    </subcellularLocation>
</comment>
<dbReference type="PANTHER" id="PTHR31001">
    <property type="entry name" value="UNCHARACTERIZED TRANSCRIPTIONAL REGULATORY PROTEIN"/>
    <property type="match status" value="1"/>
</dbReference>
<dbReference type="PROSITE" id="PS50048">
    <property type="entry name" value="ZN2_CY6_FUNGAL_2"/>
    <property type="match status" value="1"/>
</dbReference>
<sequence>MHRGTHLPQELKQWYTEARKCYRASQMAFMSLAAREAVPGILPGDSPSSHHIILRSRKLPKSDFETRAKRSCREIPLYISVSTMGTSIPEGSTGLIHLRKYGENLSVGEFKRRSCHLFRILSPFPPSQLSMEDDSATVNKTRRRARRRVGTSCFRFEGDLEREVENKRNRGEVSCAECRRLKIKCDKQVPCKSCVRRGCTSLCPNGSLSTGQGTRFVLAATEHLHRKIEFMTGRIRQLEDTLAQCQSPFAAQSVLQQPEILELELRMSESEQSSPERDSSPENYVLPDNQGTLTMGQHGVSKFFGATGGCEGLIMAAEDTFPAYASSPLSTSGLSTASSSKIHASRPSDFPFQWDPLQPASTLSYTAVIDSLPSWERASTLILSYTSLLGWFIHGVEREQVNEILGVVYGKRSGLSVEAYSPHDVALLCIVFSVGSLVEKDTTSDGQDAYDESEHYYRFAQIALSAQSWQEKPSLVTVQTLHLMSTYTGMKGGNREAGATMETSWSLSRTAANVALTIGLHRDAEAWGLPENQVQRRRLSFWELYVEDIWQSLHSGRPPVFDLSFVDCKYPSTPGISEYALWQFKFAADCVSKVAAQNLLTEPPYYETVLHLDERISQYTLPTVLAANEPVLTWQSFMLSHVRESLRMYLHRGYFTQAFVDDPANPLRTRYANSVMATCKSSSEVLKSVNAQFTACDKLSKRFWPMWASALSAGVSFGTVVTSGPTSPLAASAMAELKSACMLFSKASSVNAYSGIAATILNRLYEKAALVQDAARDHGGSEFSASGLAYTNNTDLQIFGGRRMFVQLSRPFDARPMDSPIAGASVPLYHLGSIPTLPTTTPSPTLHSSRESPLPFSLQPSQPPPDYNIFDISTQGPFDNMDVVPTDSWEAFLQASEAYPSSGTYIL</sequence>